<dbReference type="Proteomes" id="UP001596104">
    <property type="component" value="Unassembled WGS sequence"/>
</dbReference>
<dbReference type="EMBL" id="JBHSLV010000019">
    <property type="protein sequence ID" value="MFC5393262.1"/>
    <property type="molecule type" value="Genomic_DNA"/>
</dbReference>
<dbReference type="PANTHER" id="PTHR43708:SF3">
    <property type="entry name" value="OXIDOREDUCTASE"/>
    <property type="match status" value="1"/>
</dbReference>
<dbReference type="InterPro" id="IPR036291">
    <property type="entry name" value="NAD(P)-bd_dom_sf"/>
</dbReference>
<sequence length="396" mass="41203">MSEGNPVLAALGRPIRLGILGGAPPSMIGPAHRMAAALDGRFTLVAGMMSSKPERSLREGVAIGFAEERCYGSLDELLVREKARVDGVEALAIITPNDSHTAYCKAAFAAGLDVMVEKPLCNDLGEARELAVVARQSGVAVALTHTYSGYPMLREMRARILAGQIGAVRLIQIDYLAGGNATLVEATPEGAARWRLNPEISGPSLILGDIGTHAHHLVGFVTGEPMASVSAEVGTLVPGRKVHDVAQIRFRQAGGARGRIELSNAAAGASNLFTIRIFGETGYLAWSHGAPNELQLGRLNGDIIVTGAGRPDLSPAARDATRLSRPGHPEGLIEAIANLYSGFADLILARRGLAPVTDMARLTPSIEDGVAGLAFVMACLESSAAGGASTPLASSL</sequence>
<feature type="domain" description="GFO/IDH/MocA-like oxidoreductase" evidence="2">
    <location>
        <begin position="154"/>
        <end position="284"/>
    </location>
</feature>
<name>A0ABW0H7M8_9HYPH</name>
<dbReference type="InterPro" id="IPR000683">
    <property type="entry name" value="Gfo/Idh/MocA-like_OxRdtase_N"/>
</dbReference>
<dbReference type="Gene3D" id="3.30.360.10">
    <property type="entry name" value="Dihydrodipicolinate Reductase, domain 2"/>
    <property type="match status" value="1"/>
</dbReference>
<evidence type="ECO:0000259" key="2">
    <source>
        <dbReference type="Pfam" id="PF22725"/>
    </source>
</evidence>
<evidence type="ECO:0000313" key="4">
    <source>
        <dbReference type="Proteomes" id="UP001596104"/>
    </source>
</evidence>
<dbReference type="InterPro" id="IPR051317">
    <property type="entry name" value="Gfo/Idh/MocA_oxidoreduct"/>
</dbReference>
<accession>A0ABW0H7M8</accession>
<evidence type="ECO:0000313" key="3">
    <source>
        <dbReference type="EMBL" id="MFC5393262.1"/>
    </source>
</evidence>
<dbReference type="Pfam" id="PF22725">
    <property type="entry name" value="GFO_IDH_MocA_C3"/>
    <property type="match status" value="1"/>
</dbReference>
<evidence type="ECO:0000259" key="1">
    <source>
        <dbReference type="Pfam" id="PF01408"/>
    </source>
</evidence>
<comment type="caution">
    <text evidence="3">The sequence shown here is derived from an EMBL/GenBank/DDBJ whole genome shotgun (WGS) entry which is preliminary data.</text>
</comment>
<dbReference type="SUPFAM" id="SSF51735">
    <property type="entry name" value="NAD(P)-binding Rossmann-fold domains"/>
    <property type="match status" value="1"/>
</dbReference>
<dbReference type="SUPFAM" id="SSF55347">
    <property type="entry name" value="Glyceraldehyde-3-phosphate dehydrogenase-like, C-terminal domain"/>
    <property type="match status" value="1"/>
</dbReference>
<reference evidence="4" key="1">
    <citation type="journal article" date="2019" name="Int. J. Syst. Evol. Microbiol.">
        <title>The Global Catalogue of Microorganisms (GCM) 10K type strain sequencing project: providing services to taxonomists for standard genome sequencing and annotation.</title>
        <authorList>
            <consortium name="The Broad Institute Genomics Platform"/>
            <consortium name="The Broad Institute Genome Sequencing Center for Infectious Disease"/>
            <person name="Wu L."/>
            <person name="Ma J."/>
        </authorList>
    </citation>
    <scope>NUCLEOTIDE SEQUENCE [LARGE SCALE GENOMIC DNA]</scope>
    <source>
        <strain evidence="4">CGMCC 1.16326</strain>
    </source>
</reference>
<organism evidence="3 4">
    <name type="scientific">Bosea vestrisii</name>
    <dbReference type="NCBI Taxonomy" id="151416"/>
    <lineage>
        <taxon>Bacteria</taxon>
        <taxon>Pseudomonadati</taxon>
        <taxon>Pseudomonadota</taxon>
        <taxon>Alphaproteobacteria</taxon>
        <taxon>Hyphomicrobiales</taxon>
        <taxon>Boseaceae</taxon>
        <taxon>Bosea</taxon>
    </lineage>
</organism>
<dbReference type="InterPro" id="IPR055170">
    <property type="entry name" value="GFO_IDH_MocA-like_dom"/>
</dbReference>
<proteinExistence type="predicted"/>
<keyword evidence="4" id="KW-1185">Reference proteome</keyword>
<dbReference type="PANTHER" id="PTHR43708">
    <property type="entry name" value="CONSERVED EXPRESSED OXIDOREDUCTASE (EUROFUNG)"/>
    <property type="match status" value="1"/>
</dbReference>
<protein>
    <submittedName>
        <fullName evidence="3">Gfo/Idh/MocA family protein</fullName>
    </submittedName>
</protein>
<dbReference type="Gene3D" id="3.40.50.720">
    <property type="entry name" value="NAD(P)-binding Rossmann-like Domain"/>
    <property type="match status" value="1"/>
</dbReference>
<feature type="domain" description="Gfo/Idh/MocA-like oxidoreductase N-terminal" evidence="1">
    <location>
        <begin position="26"/>
        <end position="144"/>
    </location>
</feature>
<dbReference type="Pfam" id="PF01408">
    <property type="entry name" value="GFO_IDH_MocA"/>
    <property type="match status" value="1"/>
</dbReference>
<gene>
    <name evidence="3" type="ORF">ACFPPC_11505</name>
</gene>
<dbReference type="RefSeq" id="WP_291676932.1">
    <property type="nucleotide sequence ID" value="NZ_JBHSLV010000019.1"/>
</dbReference>